<evidence type="ECO:0000256" key="1">
    <source>
        <dbReference type="SAM" id="MobiDB-lite"/>
    </source>
</evidence>
<dbReference type="Proteomes" id="UP000639403">
    <property type="component" value="Unassembled WGS sequence"/>
</dbReference>
<dbReference type="EMBL" id="JADOXO010000522">
    <property type="protein sequence ID" value="KAF9803214.1"/>
    <property type="molecule type" value="Genomic_DNA"/>
</dbReference>
<sequence>MMLAEADEMIMDDAFLVNVVRPCFHDGSLASAVPALLRVLRHRAHEVAVEKDWLGYDKRMKGPLSVGQMHILGHCALDVLDKTLLKSREMSTEHQLLILAVAKKASKTTPSATSVHSRLIRLLPGLALSQKALDELARIIHNLDKDFRLDVEGTRRLLTFVPHARERLGTRAFLRITRLALFHSAQLLPDDFGCVHSNIRGTLDVVGEYFSSSGAEEVARTESCLDMSFSSNATQPVAEVTISSMPTPREDVDEAPRQHPRAIDGASMV</sequence>
<proteinExistence type="predicted"/>
<feature type="region of interest" description="Disordered" evidence="1">
    <location>
        <begin position="245"/>
        <end position="269"/>
    </location>
</feature>
<reference evidence="2" key="2">
    <citation type="journal article" name="Front. Microbiol.">
        <title>Degradative Capacity of Two Strains of Rhodonia placenta: From Phenotype to Genotype.</title>
        <authorList>
            <person name="Kolle M."/>
            <person name="Horta M.A.C."/>
            <person name="Nowrousian M."/>
            <person name="Ohm R.A."/>
            <person name="Benz J.P."/>
            <person name="Pilgard A."/>
        </authorList>
    </citation>
    <scope>NUCLEOTIDE SEQUENCE</scope>
    <source>
        <strain evidence="2">FPRL280</strain>
    </source>
</reference>
<organism evidence="2 3">
    <name type="scientific">Rhodonia placenta</name>
    <dbReference type="NCBI Taxonomy" id="104341"/>
    <lineage>
        <taxon>Eukaryota</taxon>
        <taxon>Fungi</taxon>
        <taxon>Dikarya</taxon>
        <taxon>Basidiomycota</taxon>
        <taxon>Agaricomycotina</taxon>
        <taxon>Agaricomycetes</taxon>
        <taxon>Polyporales</taxon>
        <taxon>Adustoporiaceae</taxon>
        <taxon>Rhodonia</taxon>
    </lineage>
</organism>
<protein>
    <submittedName>
        <fullName evidence="2">Uncharacterized protein</fullName>
    </submittedName>
</protein>
<gene>
    <name evidence="2" type="ORF">IEO21_09730</name>
</gene>
<feature type="compositionally biased region" description="Basic and acidic residues" evidence="1">
    <location>
        <begin position="248"/>
        <end position="257"/>
    </location>
</feature>
<evidence type="ECO:0000313" key="2">
    <source>
        <dbReference type="EMBL" id="KAF9803214.1"/>
    </source>
</evidence>
<reference evidence="2" key="1">
    <citation type="submission" date="2020-11" db="EMBL/GenBank/DDBJ databases">
        <authorList>
            <person name="Koelle M."/>
            <person name="Horta M.A.C."/>
            <person name="Nowrousian M."/>
            <person name="Ohm R.A."/>
            <person name="Benz P."/>
            <person name="Pilgard A."/>
        </authorList>
    </citation>
    <scope>NUCLEOTIDE SEQUENCE</scope>
    <source>
        <strain evidence="2">FPRL280</strain>
    </source>
</reference>
<name>A0A8H7TXG0_9APHY</name>
<comment type="caution">
    <text evidence="2">The sequence shown here is derived from an EMBL/GenBank/DDBJ whole genome shotgun (WGS) entry which is preliminary data.</text>
</comment>
<accession>A0A8H7TXG0</accession>
<evidence type="ECO:0000313" key="3">
    <source>
        <dbReference type="Proteomes" id="UP000639403"/>
    </source>
</evidence>
<dbReference type="AlphaFoldDB" id="A0A8H7TXG0"/>